<evidence type="ECO:0000259" key="10">
    <source>
        <dbReference type="SMART" id="SM01029"/>
    </source>
</evidence>
<evidence type="ECO:0000256" key="1">
    <source>
        <dbReference type="ARBA" id="ARBA00001412"/>
    </source>
</evidence>
<dbReference type="InterPro" id="IPR025972">
    <property type="entry name" value="BetaGal_dom3"/>
</dbReference>
<comment type="caution">
    <text evidence="11">The sequence shown here is derived from an EMBL/GenBank/DDBJ whole genome shotgun (WGS) entry which is preliminary data.</text>
</comment>
<dbReference type="PANTHER" id="PTHR23421">
    <property type="entry name" value="BETA-GALACTOSIDASE RELATED"/>
    <property type="match status" value="1"/>
</dbReference>
<evidence type="ECO:0000256" key="8">
    <source>
        <dbReference type="RuleBase" id="RU003679"/>
    </source>
</evidence>
<feature type="domain" description="Beta-galactosidase" evidence="10">
    <location>
        <begin position="387"/>
        <end position="570"/>
    </location>
</feature>
<dbReference type="Pfam" id="PF13364">
    <property type="entry name" value="BetaGal_ABD2"/>
    <property type="match status" value="2"/>
</dbReference>
<dbReference type="InterPro" id="IPR031330">
    <property type="entry name" value="Gly_Hdrlase_35_cat"/>
</dbReference>
<dbReference type="SUPFAM" id="SSF49785">
    <property type="entry name" value="Galactose-binding domain-like"/>
    <property type="match status" value="2"/>
</dbReference>
<dbReference type="EC" id="3.2.1.23" evidence="3"/>
<evidence type="ECO:0000256" key="9">
    <source>
        <dbReference type="SAM" id="SignalP"/>
    </source>
</evidence>
<reference evidence="11" key="1">
    <citation type="submission" date="2023-11" db="EMBL/GenBank/DDBJ databases">
        <authorList>
            <person name="De Vega J J."/>
            <person name="De Vega J J."/>
        </authorList>
    </citation>
    <scope>NUCLEOTIDE SEQUENCE</scope>
</reference>
<dbReference type="InterPro" id="IPR025300">
    <property type="entry name" value="BetaGal_jelly_roll_dom"/>
</dbReference>
<dbReference type="AlphaFoldDB" id="A0AAD2H9Y5"/>
<dbReference type="Gene3D" id="2.60.390.10">
    <property type="entry name" value="Beta-galactosidase, domain 3"/>
    <property type="match status" value="1"/>
</dbReference>
<dbReference type="SMART" id="SM01029">
    <property type="entry name" value="BetaGal_dom2"/>
    <property type="match status" value="1"/>
</dbReference>
<sequence length="1011" mass="108281">MKLRAGLVAAAVSLSLGLGAQSRRPSPVDSFPDLTARSRTPLVSFDNYSLSLAGQRVFLHSGEFHTFRLPVPSLWLDILQKAKAAGLNSLSVYTHMAAINPAPGVVDFEDWRSLKGLWDAAMETGIWIVLRPGPYINAETTAGGIAHWITSQVAGQLRSDASDWEASWQDYIAGIIKETAPFQISRGGPVIAVQVDNEYFQDGTTGRYFEMLEATYRNASIDVPLTYNDPGEGSNFINGTGAVDLYGLDSYPQLFDCANPTKWNSAPTNYHSYHEQADPAQPFYFPEFQGGSFDAWGPTAPGYAACAQLTGPAFQSVFNKNLWAANAKLISYYMLYGGTSWGAFPFRGVYSSYDYGSSISENRALTPKFDELKLQGIFLRSSPAFYKTDWIGDTSATGGLPNTTDVAAFYTLLKNPDSKSGFYILRQRDSTSTAITNFKMTISTSLSPSLTIPLVVPQITLSGRESKLVITDYAFGSSLVDYTTAQIFYAGKIGSRDVLFLYGQPSESHEIRLKLSGTSSSSKSSLISQSGSVNGTTLIALHPGLTGLTTLHESSAQLVLYADYATAATFWAPALSTSGEFGNFWAIGTNDTLLVGGPYLLRTATISGSTLALVGDLNATVPLTVFGPPGVKHVTWNGAAVHTTSASAGSLVGSLAPRSAATKIKIPKLAGWKYADSLPEIQSAFDDASWVEANHTTSNIPNPMNYGDGRILYGCDYGFCENIVLWRGHFNSSGGSAAPTSANLSINGGEAFAASVWLNDVFLGTAFGNSTNNANIIEETDETFKFPAGAVKTGDNVITIVQDNMGLDESGNTPDTIKSPRGVRGFSLSPSPNAFGSWKVQGKVGGYLGFPDKTRGIMNEGGLFGERKGWHLPGFDTSAWVKRDLKRGLPSGGAGVGFFVTELDLSFAKGTEVFLSFNFGEPLGQAYRVYLFVNGWMMGKRVGNLGPQAKFPVHEGILDFSGKNTVAVALWSMTDTAVNPELELVLDGVLDGGVPGGVIVNNPSFSAVGRE</sequence>
<dbReference type="Gene3D" id="2.102.20.10">
    <property type="entry name" value="Beta-galactosidase, domain 2"/>
    <property type="match status" value="1"/>
</dbReference>
<dbReference type="Gene3D" id="2.60.120.260">
    <property type="entry name" value="Galactose-binding domain-like"/>
    <property type="match status" value="2"/>
</dbReference>
<dbReference type="InterPro" id="IPR017853">
    <property type="entry name" value="GH"/>
</dbReference>
<evidence type="ECO:0000313" key="11">
    <source>
        <dbReference type="EMBL" id="CAK5271560.1"/>
    </source>
</evidence>
<dbReference type="GO" id="GO:0005975">
    <property type="term" value="P:carbohydrate metabolic process"/>
    <property type="evidence" value="ECO:0007669"/>
    <property type="project" value="InterPro"/>
</dbReference>
<dbReference type="SUPFAM" id="SSF51011">
    <property type="entry name" value="Glycosyl hydrolase domain"/>
    <property type="match status" value="1"/>
</dbReference>
<evidence type="ECO:0000313" key="12">
    <source>
        <dbReference type="Proteomes" id="UP001295794"/>
    </source>
</evidence>
<dbReference type="SUPFAM" id="SSF51445">
    <property type="entry name" value="(Trans)glycosidases"/>
    <property type="match status" value="1"/>
</dbReference>
<dbReference type="Proteomes" id="UP001295794">
    <property type="component" value="Unassembled WGS sequence"/>
</dbReference>
<dbReference type="Pfam" id="PF01301">
    <property type="entry name" value="Glyco_hydro_35"/>
    <property type="match status" value="1"/>
</dbReference>
<protein>
    <recommendedName>
        <fullName evidence="3">beta-galactosidase</fullName>
        <ecNumber evidence="3">3.2.1.23</ecNumber>
    </recommendedName>
</protein>
<keyword evidence="5" id="KW-0378">Hydrolase</keyword>
<evidence type="ECO:0000256" key="6">
    <source>
        <dbReference type="ARBA" id="ARBA00023180"/>
    </source>
</evidence>
<dbReference type="Gene3D" id="3.20.20.80">
    <property type="entry name" value="Glycosidases"/>
    <property type="match status" value="1"/>
</dbReference>
<comment type="similarity">
    <text evidence="2 8">Belongs to the glycosyl hydrolase 35 family.</text>
</comment>
<dbReference type="EMBL" id="CAVNYO010000174">
    <property type="protein sequence ID" value="CAK5271560.1"/>
    <property type="molecule type" value="Genomic_DNA"/>
</dbReference>
<dbReference type="InterPro" id="IPR018954">
    <property type="entry name" value="Betagal_dom2"/>
</dbReference>
<dbReference type="Pfam" id="PF10435">
    <property type="entry name" value="BetaGal_dom2"/>
    <property type="match status" value="1"/>
</dbReference>
<dbReference type="PRINTS" id="PR00742">
    <property type="entry name" value="GLHYDRLASE35"/>
</dbReference>
<dbReference type="InterPro" id="IPR037110">
    <property type="entry name" value="Betagal_dom2_sf"/>
</dbReference>
<evidence type="ECO:0000256" key="7">
    <source>
        <dbReference type="ARBA" id="ARBA00023295"/>
    </source>
</evidence>
<name>A0AAD2H9Y5_9AGAR</name>
<evidence type="ECO:0000256" key="5">
    <source>
        <dbReference type="ARBA" id="ARBA00022801"/>
    </source>
</evidence>
<keyword evidence="6" id="KW-0325">Glycoprotein</keyword>
<gene>
    <name evidence="11" type="ORF">MYCIT1_LOCUS16691</name>
</gene>
<feature type="signal peptide" evidence="9">
    <location>
        <begin position="1"/>
        <end position="22"/>
    </location>
</feature>
<feature type="chain" id="PRO_5041968574" description="beta-galactosidase" evidence="9">
    <location>
        <begin position="23"/>
        <end position="1011"/>
    </location>
</feature>
<accession>A0AAD2H9Y5</accession>
<dbReference type="InterPro" id="IPR008979">
    <property type="entry name" value="Galactose-bd-like_sf"/>
</dbReference>
<dbReference type="Pfam" id="PF13363">
    <property type="entry name" value="BetaGal_dom3"/>
    <property type="match status" value="1"/>
</dbReference>
<evidence type="ECO:0000256" key="3">
    <source>
        <dbReference type="ARBA" id="ARBA00012756"/>
    </source>
</evidence>
<dbReference type="InterPro" id="IPR036833">
    <property type="entry name" value="BetaGal_dom3_sf"/>
</dbReference>
<keyword evidence="4 9" id="KW-0732">Signal</keyword>
<dbReference type="InterPro" id="IPR001944">
    <property type="entry name" value="Glycoside_Hdrlase_35"/>
</dbReference>
<keyword evidence="7" id="KW-0326">Glycosidase</keyword>
<keyword evidence="12" id="KW-1185">Reference proteome</keyword>
<proteinExistence type="inferred from homology"/>
<evidence type="ECO:0000256" key="2">
    <source>
        <dbReference type="ARBA" id="ARBA00009809"/>
    </source>
</evidence>
<dbReference type="GO" id="GO:0004565">
    <property type="term" value="F:beta-galactosidase activity"/>
    <property type="evidence" value="ECO:0007669"/>
    <property type="project" value="UniProtKB-EC"/>
</dbReference>
<dbReference type="SUPFAM" id="SSF117100">
    <property type="entry name" value="Beta-galactosidase LacA, domain 3"/>
    <property type="match status" value="1"/>
</dbReference>
<evidence type="ECO:0000256" key="4">
    <source>
        <dbReference type="ARBA" id="ARBA00022729"/>
    </source>
</evidence>
<comment type="catalytic activity">
    <reaction evidence="1">
        <text>Hydrolysis of terminal non-reducing beta-D-galactose residues in beta-D-galactosides.</text>
        <dbReference type="EC" id="3.2.1.23"/>
    </reaction>
</comment>
<organism evidence="11 12">
    <name type="scientific">Mycena citricolor</name>
    <dbReference type="NCBI Taxonomy" id="2018698"/>
    <lineage>
        <taxon>Eukaryota</taxon>
        <taxon>Fungi</taxon>
        <taxon>Dikarya</taxon>
        <taxon>Basidiomycota</taxon>
        <taxon>Agaricomycotina</taxon>
        <taxon>Agaricomycetes</taxon>
        <taxon>Agaricomycetidae</taxon>
        <taxon>Agaricales</taxon>
        <taxon>Marasmiineae</taxon>
        <taxon>Mycenaceae</taxon>
        <taxon>Mycena</taxon>
    </lineage>
</organism>